<protein>
    <submittedName>
        <fullName evidence="2">Dinitrogenase iron-molybdenum cofactor biosynthesis protein</fullName>
    </submittedName>
</protein>
<accession>A0ABR6WJ45</accession>
<keyword evidence="3" id="KW-1185">Reference proteome</keyword>
<name>A0ABR6WJ45_9FIRM</name>
<evidence type="ECO:0000313" key="2">
    <source>
        <dbReference type="EMBL" id="MBC3796471.1"/>
    </source>
</evidence>
<comment type="caution">
    <text evidence="2">The sequence shown here is derived from an EMBL/GenBank/DDBJ whole genome shotgun (WGS) entry which is preliminary data.</text>
</comment>
<organism evidence="2 3">
    <name type="scientific">Acetobacterium tundrae</name>
    <dbReference type="NCBI Taxonomy" id="132932"/>
    <lineage>
        <taxon>Bacteria</taxon>
        <taxon>Bacillati</taxon>
        <taxon>Bacillota</taxon>
        <taxon>Clostridia</taxon>
        <taxon>Eubacteriales</taxon>
        <taxon>Eubacteriaceae</taxon>
        <taxon>Acetobacterium</taxon>
    </lineage>
</organism>
<dbReference type="Proteomes" id="UP000653358">
    <property type="component" value="Unassembled WGS sequence"/>
</dbReference>
<dbReference type="Gene3D" id="3.30.420.130">
    <property type="entry name" value="Dinitrogenase iron-molybdenum cofactor biosynthesis domain"/>
    <property type="match status" value="1"/>
</dbReference>
<sequence>MRIAAVSSDGKFINQHFGHAQQFYIFERLEDRFQFLELRRGKAFCNGGDHNNKELKDAIDIIDDCSYILAVQAGYGAVEALNERGICVKIAIGFIDDCLKEFFKELTEGNR</sequence>
<dbReference type="Pfam" id="PF02579">
    <property type="entry name" value="Nitro_FeMo-Co"/>
    <property type="match status" value="1"/>
</dbReference>
<dbReference type="SUPFAM" id="SSF53146">
    <property type="entry name" value="Nitrogenase accessory factor-like"/>
    <property type="match status" value="1"/>
</dbReference>
<dbReference type="PANTHER" id="PTHR33937">
    <property type="entry name" value="IRON-MOLYBDENUM PROTEIN-RELATED-RELATED"/>
    <property type="match status" value="1"/>
</dbReference>
<dbReference type="InterPro" id="IPR003731">
    <property type="entry name" value="Di-Nase_FeMo-co_biosynth"/>
</dbReference>
<evidence type="ECO:0000313" key="3">
    <source>
        <dbReference type="Proteomes" id="UP000653358"/>
    </source>
</evidence>
<evidence type="ECO:0000259" key="1">
    <source>
        <dbReference type="Pfam" id="PF02579"/>
    </source>
</evidence>
<dbReference type="RefSeq" id="WP_148602248.1">
    <property type="nucleotide sequence ID" value="NZ_RXYB01000002.1"/>
</dbReference>
<reference evidence="2 3" key="1">
    <citation type="journal article" date="2020" name="mSystems">
        <title>Defining Genomic and Predicted Metabolic Features of the Acetobacterium Genus.</title>
        <authorList>
            <person name="Ross D.E."/>
            <person name="Marshall C.W."/>
            <person name="Gulliver D."/>
            <person name="May H.D."/>
            <person name="Norman R.S."/>
        </authorList>
    </citation>
    <scope>NUCLEOTIDE SEQUENCE [LARGE SCALE GENOMIC DNA]</scope>
    <source>
        <strain evidence="2 3">DSM 9173</strain>
    </source>
</reference>
<feature type="domain" description="Dinitrogenase iron-molybdenum cofactor biosynthesis" evidence="1">
    <location>
        <begin position="9"/>
        <end position="103"/>
    </location>
</feature>
<dbReference type="InterPro" id="IPR051840">
    <property type="entry name" value="NifX/NifY_domain"/>
</dbReference>
<dbReference type="PANTHER" id="PTHR33937:SF2">
    <property type="entry name" value="DINITROGENASE IRON-MOLYBDENUM COFACTOR BIOSYNTHESIS DOMAIN-CONTAINING PROTEIN"/>
    <property type="match status" value="1"/>
</dbReference>
<proteinExistence type="predicted"/>
<dbReference type="InterPro" id="IPR036105">
    <property type="entry name" value="DiNase_FeMo-co_biosyn_sf"/>
</dbReference>
<gene>
    <name evidence="2" type="ORF">GH807_05320</name>
</gene>
<dbReference type="EMBL" id="WJBB01000005">
    <property type="protein sequence ID" value="MBC3796471.1"/>
    <property type="molecule type" value="Genomic_DNA"/>
</dbReference>